<dbReference type="OrthoDB" id="439993at2759"/>
<gene>
    <name evidence="1" type="ORF">CTI12_AA571750</name>
</gene>
<evidence type="ECO:0000313" key="1">
    <source>
        <dbReference type="EMBL" id="PWA39478.1"/>
    </source>
</evidence>
<evidence type="ECO:0000313" key="2">
    <source>
        <dbReference type="Proteomes" id="UP000245207"/>
    </source>
</evidence>
<accession>A0A2U1KRU5</accession>
<reference evidence="1 2" key="1">
    <citation type="journal article" date="2018" name="Mol. Plant">
        <title>The genome of Artemisia annua provides insight into the evolution of Asteraceae family and artemisinin biosynthesis.</title>
        <authorList>
            <person name="Shen Q."/>
            <person name="Zhang L."/>
            <person name="Liao Z."/>
            <person name="Wang S."/>
            <person name="Yan T."/>
            <person name="Shi P."/>
            <person name="Liu M."/>
            <person name="Fu X."/>
            <person name="Pan Q."/>
            <person name="Wang Y."/>
            <person name="Lv Z."/>
            <person name="Lu X."/>
            <person name="Zhang F."/>
            <person name="Jiang W."/>
            <person name="Ma Y."/>
            <person name="Chen M."/>
            <person name="Hao X."/>
            <person name="Li L."/>
            <person name="Tang Y."/>
            <person name="Lv G."/>
            <person name="Zhou Y."/>
            <person name="Sun X."/>
            <person name="Brodelius P.E."/>
            <person name="Rose J.K.C."/>
            <person name="Tang K."/>
        </authorList>
    </citation>
    <scope>NUCLEOTIDE SEQUENCE [LARGE SCALE GENOMIC DNA]</scope>
    <source>
        <strain evidence="2">cv. Huhao1</strain>
        <tissue evidence="1">Leaf</tissue>
    </source>
</reference>
<name>A0A2U1KRU5_ARTAN</name>
<organism evidence="1 2">
    <name type="scientific">Artemisia annua</name>
    <name type="common">Sweet wormwood</name>
    <dbReference type="NCBI Taxonomy" id="35608"/>
    <lineage>
        <taxon>Eukaryota</taxon>
        <taxon>Viridiplantae</taxon>
        <taxon>Streptophyta</taxon>
        <taxon>Embryophyta</taxon>
        <taxon>Tracheophyta</taxon>
        <taxon>Spermatophyta</taxon>
        <taxon>Magnoliopsida</taxon>
        <taxon>eudicotyledons</taxon>
        <taxon>Gunneridae</taxon>
        <taxon>Pentapetalae</taxon>
        <taxon>asterids</taxon>
        <taxon>campanulids</taxon>
        <taxon>Asterales</taxon>
        <taxon>Asteraceae</taxon>
        <taxon>Asteroideae</taxon>
        <taxon>Anthemideae</taxon>
        <taxon>Artemisiinae</taxon>
        <taxon>Artemisia</taxon>
    </lineage>
</organism>
<dbReference type="Proteomes" id="UP000245207">
    <property type="component" value="Unassembled WGS sequence"/>
</dbReference>
<keyword evidence="2" id="KW-1185">Reference proteome</keyword>
<protein>
    <submittedName>
        <fullName evidence="1">Uncharacterized protein</fullName>
    </submittedName>
</protein>
<comment type="caution">
    <text evidence="1">The sequence shown here is derived from an EMBL/GenBank/DDBJ whole genome shotgun (WGS) entry which is preliminary data.</text>
</comment>
<sequence length="127" mass="15267">MAMEKAKIYLIYYSSNYEKFSRNKNRFICWWCISRYWFTVKCKQHVEPLKIQGRRINILGSITPRRGWNMKCSREDRLQQNLTNFFVTTIKQLNDRTAVASPNEYDTTLGEVETLFNQLRCLPDNRL</sequence>
<dbReference type="AlphaFoldDB" id="A0A2U1KRU5"/>
<dbReference type="EMBL" id="PKPP01014610">
    <property type="protein sequence ID" value="PWA39478.1"/>
    <property type="molecule type" value="Genomic_DNA"/>
</dbReference>
<proteinExistence type="predicted"/>